<feature type="domain" description="Protein kinase" evidence="6">
    <location>
        <begin position="46"/>
        <end position="330"/>
    </location>
</feature>
<dbReference type="Proteomes" id="UP000658278">
    <property type="component" value="Unassembled WGS sequence"/>
</dbReference>
<accession>A0A934REW5</accession>
<keyword evidence="2" id="KW-0547">Nucleotide-binding</keyword>
<evidence type="ECO:0000259" key="6">
    <source>
        <dbReference type="PROSITE" id="PS50011"/>
    </source>
</evidence>
<keyword evidence="4" id="KW-0067">ATP-binding</keyword>
<comment type="caution">
    <text evidence="7">The sequence shown here is derived from an EMBL/GenBank/DDBJ whole genome shotgun (WGS) entry which is preliminary data.</text>
</comment>
<dbReference type="GO" id="GO:0004674">
    <property type="term" value="F:protein serine/threonine kinase activity"/>
    <property type="evidence" value="ECO:0007669"/>
    <property type="project" value="UniProtKB-KW"/>
</dbReference>
<keyword evidence="7" id="KW-0723">Serine/threonine-protein kinase</keyword>
<dbReference type="RefSeq" id="WP_200280086.1">
    <property type="nucleotide sequence ID" value="NZ_JAENII010000009.1"/>
</dbReference>
<name>A0A934REW5_9BACT</name>
<dbReference type="PANTHER" id="PTHR43289">
    <property type="entry name" value="MITOGEN-ACTIVATED PROTEIN KINASE KINASE KINASE 20-RELATED"/>
    <property type="match status" value="1"/>
</dbReference>
<dbReference type="CDD" id="cd14014">
    <property type="entry name" value="STKc_PknB_like"/>
    <property type="match status" value="1"/>
</dbReference>
<dbReference type="Gene3D" id="1.10.510.10">
    <property type="entry name" value="Transferase(Phosphotransferase) domain 1"/>
    <property type="match status" value="1"/>
</dbReference>
<keyword evidence="3 7" id="KW-0418">Kinase</keyword>
<dbReference type="Gene3D" id="3.30.200.20">
    <property type="entry name" value="Phosphorylase Kinase, domain 1"/>
    <property type="match status" value="1"/>
</dbReference>
<reference evidence="7" key="1">
    <citation type="submission" date="2021-01" db="EMBL/GenBank/DDBJ databases">
        <title>Modified the classification status of verrucomicrobia.</title>
        <authorList>
            <person name="Feng X."/>
        </authorList>
    </citation>
    <scope>NUCLEOTIDE SEQUENCE</scope>
    <source>
        <strain evidence="7">KCTC 22201</strain>
    </source>
</reference>
<dbReference type="GO" id="GO:0005524">
    <property type="term" value="F:ATP binding"/>
    <property type="evidence" value="ECO:0007669"/>
    <property type="project" value="UniProtKB-KW"/>
</dbReference>
<evidence type="ECO:0000256" key="2">
    <source>
        <dbReference type="ARBA" id="ARBA00022741"/>
    </source>
</evidence>
<evidence type="ECO:0000256" key="3">
    <source>
        <dbReference type="ARBA" id="ARBA00022777"/>
    </source>
</evidence>
<dbReference type="InterPro" id="IPR000719">
    <property type="entry name" value="Prot_kinase_dom"/>
</dbReference>
<dbReference type="PROSITE" id="PS50011">
    <property type="entry name" value="PROTEIN_KINASE_DOM"/>
    <property type="match status" value="1"/>
</dbReference>
<organism evidence="7 8">
    <name type="scientific">Haloferula rosea</name>
    <dbReference type="NCBI Taxonomy" id="490093"/>
    <lineage>
        <taxon>Bacteria</taxon>
        <taxon>Pseudomonadati</taxon>
        <taxon>Verrucomicrobiota</taxon>
        <taxon>Verrucomicrobiia</taxon>
        <taxon>Verrucomicrobiales</taxon>
        <taxon>Verrucomicrobiaceae</taxon>
        <taxon>Haloferula</taxon>
    </lineage>
</organism>
<evidence type="ECO:0000313" key="8">
    <source>
        <dbReference type="Proteomes" id="UP000658278"/>
    </source>
</evidence>
<dbReference type="PANTHER" id="PTHR43289:SF6">
    <property type="entry name" value="SERINE_THREONINE-PROTEIN KINASE NEKL-3"/>
    <property type="match status" value="1"/>
</dbReference>
<evidence type="ECO:0000256" key="4">
    <source>
        <dbReference type="ARBA" id="ARBA00022840"/>
    </source>
</evidence>
<keyword evidence="5" id="KW-0175">Coiled coil</keyword>
<keyword evidence="1" id="KW-0808">Transferase</keyword>
<evidence type="ECO:0000313" key="7">
    <source>
        <dbReference type="EMBL" id="MBK1827861.1"/>
    </source>
</evidence>
<dbReference type="SMART" id="SM00220">
    <property type="entry name" value="S_TKc"/>
    <property type="match status" value="1"/>
</dbReference>
<feature type="coiled-coil region" evidence="5">
    <location>
        <begin position="384"/>
        <end position="419"/>
    </location>
</feature>
<dbReference type="SUPFAM" id="SSF56112">
    <property type="entry name" value="Protein kinase-like (PK-like)"/>
    <property type="match status" value="1"/>
</dbReference>
<dbReference type="EMBL" id="JAENII010000009">
    <property type="protein sequence ID" value="MBK1827861.1"/>
    <property type="molecule type" value="Genomic_DNA"/>
</dbReference>
<evidence type="ECO:0000256" key="5">
    <source>
        <dbReference type="SAM" id="Coils"/>
    </source>
</evidence>
<protein>
    <submittedName>
        <fullName evidence="7">Serine/threonine protein kinase</fullName>
    </submittedName>
</protein>
<dbReference type="InterPro" id="IPR011009">
    <property type="entry name" value="Kinase-like_dom_sf"/>
</dbReference>
<sequence length="694" mass="77784">MKPDTSRRLSDPRLVAAYHEANQLDEAAIEAICPLYLELSETETRYREESFLARGGSKEVSKVFDSRTKKWLALARPRPDLGPEHLDRFVHEAWLTSSLVHPNIINIYDAGVDAEGRPYFTMDLKSDRTLASHVVPGRAPANWQPANDRELLEIFVKICHALAYAHSRSTLHLDLKPENIQVDRFGEVLVCDWGMGKRIGEETTWDIGPVTPEIADRVGLTLSGEIKGTPGFMAPEQADPDEVKDERTDVFALGCILYTILTKVPVFTADSAEEILSQTCKGEIIPPLVRCPDRKIPPSLDAVVMKAVALDPNDRYQSVDELRQEISRYLTGYTTTAENPGFRREIVSFVQRNQLASAVSVVALIGLTVISVLFIQGVQRHRELASLERKRAEELRTKAQSLEETAENLTAQIDSLDGARVKLAEDLASSCMDLNHSFLRGTAPLETHQQVSQLADVAMAMNPESLTTQRLQFRLACHEMNFAAANALLPVVGEHVPPNQAWIAQRFKDYEFNRNSRPDTDVLISFMKIVDEKTRPTREDTEPSAFIDTMLAYDVLARSDPGNYGPVIQTFLKFINPGWNPEGFIYNQEDASLTVRFEPPFRFDTYDQAFSVLRHLNLKSLRLESNGPVDLLSLDGLMIQSLDLRACPLDLTRTVNLPELLELRVEAGQITSSELRAKIRSDKPLSIVEHTIGS</sequence>
<dbReference type="Pfam" id="PF00069">
    <property type="entry name" value="Pkinase"/>
    <property type="match status" value="1"/>
</dbReference>
<keyword evidence="8" id="KW-1185">Reference proteome</keyword>
<gene>
    <name evidence="7" type="ORF">JIN81_12590</name>
</gene>
<dbReference type="AlphaFoldDB" id="A0A934REW5"/>
<evidence type="ECO:0000256" key="1">
    <source>
        <dbReference type="ARBA" id="ARBA00022679"/>
    </source>
</evidence>
<proteinExistence type="predicted"/>